<evidence type="ECO:0000259" key="3">
    <source>
        <dbReference type="Pfam" id="PF02769"/>
    </source>
</evidence>
<organism evidence="4 5">
    <name type="scientific">Pseudobacter ginsenosidimutans</name>
    <dbReference type="NCBI Taxonomy" id="661488"/>
    <lineage>
        <taxon>Bacteria</taxon>
        <taxon>Pseudomonadati</taxon>
        <taxon>Bacteroidota</taxon>
        <taxon>Chitinophagia</taxon>
        <taxon>Chitinophagales</taxon>
        <taxon>Chitinophagaceae</taxon>
        <taxon>Pseudobacter</taxon>
    </lineage>
</organism>
<feature type="domain" description="PurM-like C-terminal" evidence="3">
    <location>
        <begin position="161"/>
        <end position="314"/>
    </location>
</feature>
<sequence>MSAFVESGKLHMDLFNRLIYPLRGAENKMVSTGPEYGVDVSIVDLPGGYSMALTSDPLSWIPTLGLRESAWLSVHLMANDIATTSQPPQFAQLVLNLPESASSAEFEEYWMFVHQYCKDIGVAITGGHTGKAAGQHSTIAGGGTMISIAPAGKMLLSKYARPGDLIMITKEAAQIASSILALSFPETVKKNCGKEIWEKAAGLFQETSSLQAGLCAASLPVTAMHDVTEGGLLGAIYEMAIAADCGAIIDSEELPVGTAQQAVCDLFAIDPLRCIGAGSMIMAVNPEHEATVLHQFALEKIKVSVVGEFTAEEQGIRLQKDDGIETLSRPGSDPYWNAFFQALKNEWK</sequence>
<dbReference type="Pfam" id="PF00586">
    <property type="entry name" value="AIRS"/>
    <property type="match status" value="1"/>
</dbReference>
<protein>
    <submittedName>
        <fullName evidence="4">Hydrogenase maturation factor</fullName>
    </submittedName>
</protein>
<dbReference type="EMBL" id="SGXA01000002">
    <property type="protein sequence ID" value="RZS71753.1"/>
    <property type="molecule type" value="Genomic_DNA"/>
</dbReference>
<dbReference type="InterPro" id="IPR036921">
    <property type="entry name" value="PurM-like_N_sf"/>
</dbReference>
<dbReference type="SUPFAM" id="SSF55326">
    <property type="entry name" value="PurM N-terminal domain-like"/>
    <property type="match status" value="1"/>
</dbReference>
<comment type="similarity">
    <text evidence="1">Belongs to the HypE family.</text>
</comment>
<dbReference type="InterPro" id="IPR010918">
    <property type="entry name" value="PurM-like_C_dom"/>
</dbReference>
<dbReference type="SUPFAM" id="SSF56042">
    <property type="entry name" value="PurM C-terminal domain-like"/>
    <property type="match status" value="1"/>
</dbReference>
<dbReference type="InterPro" id="IPR016188">
    <property type="entry name" value="PurM-like_N"/>
</dbReference>
<dbReference type="Gene3D" id="3.90.650.10">
    <property type="entry name" value="PurM-like C-terminal domain"/>
    <property type="match status" value="1"/>
</dbReference>
<comment type="caution">
    <text evidence="4">The sequence shown here is derived from an EMBL/GenBank/DDBJ whole genome shotgun (WGS) entry which is preliminary data.</text>
</comment>
<dbReference type="AlphaFoldDB" id="A0A4Q7MX38"/>
<dbReference type="PANTHER" id="PTHR30303:SF4">
    <property type="entry name" value="HYDROGENASE EXPRESSION_FORMATION PROTEIN HYPE"/>
    <property type="match status" value="1"/>
</dbReference>
<evidence type="ECO:0000259" key="2">
    <source>
        <dbReference type="Pfam" id="PF00586"/>
    </source>
</evidence>
<dbReference type="OrthoDB" id="9801934at2"/>
<dbReference type="InterPro" id="IPR011854">
    <property type="entry name" value="HypE"/>
</dbReference>
<feature type="domain" description="PurM-like N-terminal" evidence="2">
    <location>
        <begin position="39"/>
        <end position="144"/>
    </location>
</feature>
<dbReference type="Pfam" id="PF02769">
    <property type="entry name" value="AIRS_C"/>
    <property type="match status" value="1"/>
</dbReference>
<proteinExistence type="inferred from homology"/>
<dbReference type="Proteomes" id="UP000293874">
    <property type="component" value="Unassembled WGS sequence"/>
</dbReference>
<dbReference type="GO" id="GO:0051604">
    <property type="term" value="P:protein maturation"/>
    <property type="evidence" value="ECO:0007669"/>
    <property type="project" value="TreeGrafter"/>
</dbReference>
<reference evidence="4 5" key="1">
    <citation type="submission" date="2019-02" db="EMBL/GenBank/DDBJ databases">
        <title>Genomic Encyclopedia of Type Strains, Phase IV (KMG-IV): sequencing the most valuable type-strain genomes for metagenomic binning, comparative biology and taxonomic classification.</title>
        <authorList>
            <person name="Goeker M."/>
        </authorList>
    </citation>
    <scope>NUCLEOTIDE SEQUENCE [LARGE SCALE GENOMIC DNA]</scope>
    <source>
        <strain evidence="4 5">DSM 18116</strain>
    </source>
</reference>
<accession>A0A4Q7MX38</accession>
<dbReference type="RefSeq" id="WP_130542227.1">
    <property type="nucleotide sequence ID" value="NZ_CP042431.1"/>
</dbReference>
<dbReference type="PIRSF" id="PIRSF005644">
    <property type="entry name" value="Hdrgns_mtr_HypE"/>
    <property type="match status" value="1"/>
</dbReference>
<evidence type="ECO:0000313" key="4">
    <source>
        <dbReference type="EMBL" id="RZS71753.1"/>
    </source>
</evidence>
<name>A0A4Q7MX38_9BACT</name>
<dbReference type="InterPro" id="IPR036676">
    <property type="entry name" value="PurM-like_C_sf"/>
</dbReference>
<keyword evidence="5" id="KW-1185">Reference proteome</keyword>
<evidence type="ECO:0000256" key="1">
    <source>
        <dbReference type="ARBA" id="ARBA00006243"/>
    </source>
</evidence>
<dbReference type="Gene3D" id="3.30.1330.10">
    <property type="entry name" value="PurM-like, N-terminal domain"/>
    <property type="match status" value="1"/>
</dbReference>
<dbReference type="PANTHER" id="PTHR30303">
    <property type="entry name" value="HYDROGENASE ISOENZYMES FORMATION PROTEIN HYPE"/>
    <property type="match status" value="1"/>
</dbReference>
<evidence type="ECO:0000313" key="5">
    <source>
        <dbReference type="Proteomes" id="UP000293874"/>
    </source>
</evidence>
<gene>
    <name evidence="4" type="ORF">EV199_3661</name>
</gene>